<feature type="region of interest" description="Disordered" evidence="14">
    <location>
        <begin position="669"/>
        <end position="779"/>
    </location>
</feature>
<evidence type="ECO:0000256" key="4">
    <source>
        <dbReference type="ARBA" id="ARBA00022679"/>
    </source>
</evidence>
<comment type="cofactor">
    <cofactor evidence="1">
        <name>Mn(2+)</name>
        <dbReference type="ChEBI" id="CHEBI:29035"/>
    </cofactor>
</comment>
<dbReference type="InterPro" id="IPR050587">
    <property type="entry name" value="GNT1/Glycosyltrans_8"/>
</dbReference>
<evidence type="ECO:0000256" key="2">
    <source>
        <dbReference type="ARBA" id="ARBA00004496"/>
    </source>
</evidence>
<dbReference type="CDD" id="cd02537">
    <property type="entry name" value="GT8_Glycogenin"/>
    <property type="match status" value="1"/>
</dbReference>
<feature type="compositionally biased region" description="Polar residues" evidence="14">
    <location>
        <begin position="756"/>
        <end position="774"/>
    </location>
</feature>
<feature type="compositionally biased region" description="Acidic residues" evidence="14">
    <location>
        <begin position="699"/>
        <end position="714"/>
    </location>
</feature>
<dbReference type="PANTHER" id="PTHR11183">
    <property type="entry name" value="GLYCOGENIN SUBFAMILY MEMBER"/>
    <property type="match status" value="1"/>
</dbReference>
<proteinExistence type="inferred from homology"/>
<sequence length="928" mass="102060">MAIPYAFVSLITSDSYLPGALALAAALNDIHPNPPTPPLLPFQTVCLVTPETVDVATIRLLRKAFNTVIGVEIIEQKDYNGLRLLGRLDLHTVLTKLHIFRLTQFAKIIFLDADVLPLRPLSHLFALPHDFAAVPDVGWPDIFNSGVLVFNPGEDKFNEVMHLLNTKGSWDGGDQGILNEWRGNNWHRLSFIYNTTPTAAYTYAPAYERFGSQISAVHFIGPNKPWKSLPYRPPFIKFSTAESPEQAYDYNTLLDSWFSVYDKHYRSQPLVEDSSFEVKKYVAAWEDQQNTSSSIHVPLPGSVLSLEELKKVALEGLHSVTALSDTRSGEGDYLNLPLQGRVDLMRPKKPEVLKIAEPQEESLPSTPIRAQNRGTPIIWQTLPTPEPSDLPPSPHPMPISLPPTPTPHFWLHKDPSPVPVPNSEHTMEQSTAQASESEPSKTDDFGRLEHSGFIQASLDPKPELSGLENRKDERRDSISNDHVVKEEHDEKEKRPPSPPLLLWNPAIEPPPRTAPSSTAFPADTYFPNVWDQALEHAPSTPGRTGQVQLFQPLPTPEIPKPLVQQGHYRNVTGDSVLGASPIPNPAKVKHIFPWEDKPRATPGRVFPPSDFSSPMQHLSPAPPKSPTVTGSAGPVAPLSPLRGLPVNLAYSNAWDTVPSIQRYASKLARPSHAAALGPAFDEEKGKGRDAKSEISSRDGDDEDDGNESSMDDSDKESLAKSSRRSSVVSASELITGKKKHYKTRGIQTIPREKRNQAVQVSTLLPMGNTTAPKNSNRHPLESTFDDVSFQPDLPMTTAVPSPVGEPELLLPSHLPHAIGQRPSSPFKANQGQNTFNVPQLPTRLSTLRSPAIASRQISNDSSSLASPLSSGPPLSPVDAPAVNPPVRKGGRVWDPARGVELFKRGSEEVLARFLKMGSWEEDASRSPR</sequence>
<dbReference type="OrthoDB" id="2014201at2759"/>
<evidence type="ECO:0000313" key="15">
    <source>
        <dbReference type="EMBL" id="PFH54887.1"/>
    </source>
</evidence>
<dbReference type="GO" id="GO:0046872">
    <property type="term" value="F:metal ion binding"/>
    <property type="evidence" value="ECO:0007669"/>
    <property type="project" value="UniProtKB-KW"/>
</dbReference>
<comment type="similarity">
    <text evidence="9">Belongs to the glycosyltransferase 8 family. Glycogenin subfamily.</text>
</comment>
<evidence type="ECO:0000256" key="1">
    <source>
        <dbReference type="ARBA" id="ARBA00001936"/>
    </source>
</evidence>
<evidence type="ECO:0000256" key="13">
    <source>
        <dbReference type="ARBA" id="ARBA00057883"/>
    </source>
</evidence>
<dbReference type="Gene3D" id="3.90.550.10">
    <property type="entry name" value="Spore Coat Polysaccharide Biosynthesis Protein SpsA, Chain A"/>
    <property type="match status" value="1"/>
</dbReference>
<organism evidence="15 16">
    <name type="scientific">Amanita thiersii Skay4041</name>
    <dbReference type="NCBI Taxonomy" id="703135"/>
    <lineage>
        <taxon>Eukaryota</taxon>
        <taxon>Fungi</taxon>
        <taxon>Dikarya</taxon>
        <taxon>Basidiomycota</taxon>
        <taxon>Agaricomycotina</taxon>
        <taxon>Agaricomycetes</taxon>
        <taxon>Agaricomycetidae</taxon>
        <taxon>Agaricales</taxon>
        <taxon>Pluteineae</taxon>
        <taxon>Amanitaceae</taxon>
        <taxon>Amanita</taxon>
    </lineage>
</organism>
<feature type="compositionally biased region" description="Polar residues" evidence="14">
    <location>
        <begin position="821"/>
        <end position="848"/>
    </location>
</feature>
<feature type="region of interest" description="Disordered" evidence="14">
    <location>
        <begin position="380"/>
        <end position="518"/>
    </location>
</feature>
<dbReference type="EMBL" id="KZ301969">
    <property type="protein sequence ID" value="PFH54887.1"/>
    <property type="molecule type" value="Genomic_DNA"/>
</dbReference>
<keyword evidence="4 15" id="KW-0808">Transferase</keyword>
<comment type="subcellular location">
    <subcellularLocation>
        <location evidence="2">Cytoplasm</location>
    </subcellularLocation>
</comment>
<evidence type="ECO:0000256" key="3">
    <source>
        <dbReference type="ARBA" id="ARBA00022490"/>
    </source>
</evidence>
<evidence type="ECO:0000256" key="12">
    <source>
        <dbReference type="ARBA" id="ARBA00052293"/>
    </source>
</evidence>
<dbReference type="GO" id="GO:0005737">
    <property type="term" value="C:cytoplasm"/>
    <property type="evidence" value="ECO:0007669"/>
    <property type="project" value="UniProtKB-SubCell"/>
</dbReference>
<evidence type="ECO:0000256" key="9">
    <source>
        <dbReference type="ARBA" id="ARBA00038162"/>
    </source>
</evidence>
<evidence type="ECO:0000256" key="14">
    <source>
        <dbReference type="SAM" id="MobiDB-lite"/>
    </source>
</evidence>
<reference evidence="15 16" key="1">
    <citation type="submission" date="2014-02" db="EMBL/GenBank/DDBJ databases">
        <title>Transposable element dynamics among asymbiotic and ectomycorrhizal Amanita fungi.</title>
        <authorList>
            <consortium name="DOE Joint Genome Institute"/>
            <person name="Hess J."/>
            <person name="Skrede I."/>
            <person name="Wolfe B."/>
            <person name="LaButti K."/>
            <person name="Ohm R.A."/>
            <person name="Grigoriev I.V."/>
            <person name="Pringle A."/>
        </authorList>
    </citation>
    <scope>NUCLEOTIDE SEQUENCE [LARGE SCALE GENOMIC DNA]</scope>
    <source>
        <strain evidence="15 16">SKay4041</strain>
    </source>
</reference>
<dbReference type="AlphaFoldDB" id="A0A2A9P179"/>
<feature type="compositionally biased region" description="Basic and acidic residues" evidence="14">
    <location>
        <begin position="468"/>
        <end position="495"/>
    </location>
</feature>
<dbReference type="SUPFAM" id="SSF53448">
    <property type="entry name" value="Nucleotide-diphospho-sugar transferases"/>
    <property type="match status" value="1"/>
</dbReference>
<dbReference type="GO" id="GO:0005978">
    <property type="term" value="P:glycogen biosynthetic process"/>
    <property type="evidence" value="ECO:0007669"/>
    <property type="project" value="UniProtKB-KW"/>
</dbReference>
<evidence type="ECO:0000256" key="8">
    <source>
        <dbReference type="ARBA" id="ARBA00023211"/>
    </source>
</evidence>
<dbReference type="Pfam" id="PF01501">
    <property type="entry name" value="Glyco_transf_8"/>
    <property type="match status" value="1"/>
</dbReference>
<feature type="region of interest" description="Disordered" evidence="14">
    <location>
        <begin position="606"/>
        <end position="634"/>
    </location>
</feature>
<dbReference type="Proteomes" id="UP000242287">
    <property type="component" value="Unassembled WGS sequence"/>
</dbReference>
<evidence type="ECO:0000256" key="10">
    <source>
        <dbReference type="ARBA" id="ARBA00038934"/>
    </source>
</evidence>
<comment type="function">
    <text evidence="13">Self-glucosylating initiator of glycogen synthesis. It catalyzes the formation of a short alpha (1,4)-glucosyl chain covalently attached via a glucose 1-O-tyrosyl linkage to internal tyrosine residues and these chains act as primers for the elongation reaction catalyzed by glycogen synthase.</text>
</comment>
<feature type="compositionally biased region" description="Basic and acidic residues" evidence="14">
    <location>
        <begin position="681"/>
        <end position="698"/>
    </location>
</feature>
<keyword evidence="8" id="KW-0464">Manganese</keyword>
<comment type="catalytic activity">
    <reaction evidence="11">
        <text>[1,4-alpha-D-glucosyl](n)-L-tyrosyl-[glycogenin] + UDP-alpha-D-glucose = [1,4-alpha-D-glucosyl](n+1)-L-tyrosyl-[glycogenin] + UDP + H(+)</text>
        <dbReference type="Rhea" id="RHEA:56560"/>
        <dbReference type="Rhea" id="RHEA-COMP:14606"/>
        <dbReference type="Rhea" id="RHEA-COMP:14607"/>
        <dbReference type="ChEBI" id="CHEBI:15378"/>
        <dbReference type="ChEBI" id="CHEBI:58223"/>
        <dbReference type="ChEBI" id="CHEBI:58885"/>
        <dbReference type="ChEBI" id="CHEBI:140574"/>
        <dbReference type="EC" id="2.4.1.186"/>
    </reaction>
</comment>
<feature type="compositionally biased region" description="Low complexity" evidence="14">
    <location>
        <begin position="861"/>
        <end position="872"/>
    </location>
</feature>
<keyword evidence="7" id="KW-0325">Glycoprotein</keyword>
<dbReference type="InterPro" id="IPR002495">
    <property type="entry name" value="Glyco_trans_8"/>
</dbReference>
<dbReference type="GO" id="GO:0008466">
    <property type="term" value="F:glycogenin glucosyltransferase activity"/>
    <property type="evidence" value="ECO:0007669"/>
    <property type="project" value="UniProtKB-EC"/>
</dbReference>
<keyword evidence="6" id="KW-0320">Glycogen biosynthesis</keyword>
<dbReference type="STRING" id="703135.A0A2A9P179"/>
<accession>A0A2A9P179</accession>
<feature type="compositionally biased region" description="Low complexity" evidence="14">
    <location>
        <begin position="724"/>
        <end position="733"/>
    </location>
</feature>
<dbReference type="InterPro" id="IPR029044">
    <property type="entry name" value="Nucleotide-diphossugar_trans"/>
</dbReference>
<keyword evidence="5" id="KW-0479">Metal-binding</keyword>
<feature type="region of interest" description="Disordered" evidence="14">
    <location>
        <begin position="818"/>
        <end position="894"/>
    </location>
</feature>
<evidence type="ECO:0000256" key="11">
    <source>
        <dbReference type="ARBA" id="ARBA00050886"/>
    </source>
</evidence>
<dbReference type="FunFam" id="3.90.550.10:FF:000092">
    <property type="entry name" value="Glycogenin 2"/>
    <property type="match status" value="1"/>
</dbReference>
<evidence type="ECO:0000256" key="7">
    <source>
        <dbReference type="ARBA" id="ARBA00023180"/>
    </source>
</evidence>
<evidence type="ECO:0000256" key="5">
    <source>
        <dbReference type="ARBA" id="ARBA00022723"/>
    </source>
</evidence>
<keyword evidence="16" id="KW-1185">Reference proteome</keyword>
<feature type="compositionally biased region" description="Polar residues" evidence="14">
    <location>
        <begin position="428"/>
        <end position="437"/>
    </location>
</feature>
<name>A0A2A9P179_9AGAR</name>
<protein>
    <recommendedName>
        <fullName evidence="10">glycogenin glucosyltransferase</fullName>
        <ecNumber evidence="10">2.4.1.186</ecNumber>
    </recommendedName>
</protein>
<evidence type="ECO:0000256" key="6">
    <source>
        <dbReference type="ARBA" id="ARBA00023056"/>
    </source>
</evidence>
<evidence type="ECO:0000313" key="16">
    <source>
        <dbReference type="Proteomes" id="UP000242287"/>
    </source>
</evidence>
<feature type="compositionally biased region" description="Basic and acidic residues" evidence="14">
    <location>
        <begin position="438"/>
        <end position="450"/>
    </location>
</feature>
<comment type="catalytic activity">
    <reaction evidence="12">
        <text>L-tyrosyl-[glycogenin] + UDP-alpha-D-glucose = alpha-D-glucosyl-L-tyrosyl-[glycogenin] + UDP + H(+)</text>
        <dbReference type="Rhea" id="RHEA:23360"/>
        <dbReference type="Rhea" id="RHEA-COMP:14604"/>
        <dbReference type="Rhea" id="RHEA-COMP:14605"/>
        <dbReference type="ChEBI" id="CHEBI:15378"/>
        <dbReference type="ChEBI" id="CHEBI:46858"/>
        <dbReference type="ChEBI" id="CHEBI:58223"/>
        <dbReference type="ChEBI" id="CHEBI:58885"/>
        <dbReference type="ChEBI" id="CHEBI:140573"/>
        <dbReference type="EC" id="2.4.1.186"/>
    </reaction>
</comment>
<dbReference type="EC" id="2.4.1.186" evidence="10"/>
<feature type="compositionally biased region" description="Pro residues" evidence="14">
    <location>
        <begin position="384"/>
        <end position="406"/>
    </location>
</feature>
<keyword evidence="3" id="KW-0963">Cytoplasm</keyword>
<gene>
    <name evidence="15" type="ORF">AMATHDRAFT_52929</name>
</gene>